<dbReference type="PANTHER" id="PTHR45958">
    <property type="entry name" value="RING-TYPE E3 UBIQUITIN TRANSFERASE"/>
    <property type="match status" value="1"/>
</dbReference>
<evidence type="ECO:0000256" key="3">
    <source>
        <dbReference type="ARBA" id="ARBA00012483"/>
    </source>
</evidence>
<sequence>MVIGVAEFLPVGFLLTTVSEQLIKTSAAAQDIINEKSFSVLANYLSSIQSILHKLDARALDGNSCVIRGLNSLKDEVTKADILVKKYKEMSRISNLLHCRRICEEVQKSIRDIGNTLNMFELYTVQIKEEIKYQVMLLESQMVHAEVRASEDRLRVLETVMMESERGRADQAVALELLERIAASQVDGQSPSYISSELHRFKRDIDEAERKKELQDVKYMQQVMALLSQADADMALETSRKQYMELRRAISRSRENFTTHKPYSHFKCPLTGKVMSDPVLISGGYTYEREAIECEIARGGLRDPITGQVLQDYLLTPNHALYCTINLWRQQNYVVRILKSKIKLETRLDSEQLRALADLSELCKESANDKKWIIFESLLPLILEALKPEDIERRALCFSVLLAVVKDSNYGKETLVEAKGLKQIIRCLYNDMSPDITRAAINLLSELTKNKNILDQLGQQRGAILTLVTVLVRGNHPELAMDIEEILNQLSYDGNSYNEENIKAMVQFNWCKSFADCLHKGPEETKLAMTKMLAQLQLDDNRREALIQQN</sequence>
<dbReference type="EMBL" id="JAHRHJ020000004">
    <property type="protein sequence ID" value="KAH9317358.1"/>
    <property type="molecule type" value="Genomic_DNA"/>
</dbReference>
<name>A0AA38L9Y9_TAXCH</name>
<comment type="catalytic activity">
    <reaction evidence="1">
        <text>S-ubiquitinyl-[E2 ubiquitin-conjugating enzyme]-L-cysteine + [acceptor protein]-L-lysine = [E2 ubiquitin-conjugating enzyme]-L-cysteine + N(6)-ubiquitinyl-[acceptor protein]-L-lysine.</text>
        <dbReference type="EC" id="2.3.2.27"/>
    </reaction>
</comment>
<dbReference type="GO" id="GO:0016567">
    <property type="term" value="P:protein ubiquitination"/>
    <property type="evidence" value="ECO:0007669"/>
    <property type="project" value="InterPro"/>
</dbReference>
<dbReference type="SUPFAM" id="SSF57850">
    <property type="entry name" value="RING/U-box"/>
    <property type="match status" value="1"/>
</dbReference>
<dbReference type="Pfam" id="PF04564">
    <property type="entry name" value="U-box"/>
    <property type="match status" value="1"/>
</dbReference>
<dbReference type="SMART" id="SM00504">
    <property type="entry name" value="Ubox"/>
    <property type="match status" value="1"/>
</dbReference>
<keyword evidence="8" id="KW-1185">Reference proteome</keyword>
<feature type="non-terminal residue" evidence="7">
    <location>
        <position position="550"/>
    </location>
</feature>
<comment type="caution">
    <text evidence="7">The sequence shown here is derived from an EMBL/GenBank/DDBJ whole genome shotgun (WGS) entry which is preliminary data.</text>
</comment>
<dbReference type="InterPro" id="IPR016024">
    <property type="entry name" value="ARM-type_fold"/>
</dbReference>
<dbReference type="GO" id="GO:0061630">
    <property type="term" value="F:ubiquitin protein ligase activity"/>
    <property type="evidence" value="ECO:0007669"/>
    <property type="project" value="UniProtKB-EC"/>
</dbReference>
<dbReference type="EC" id="2.3.2.27" evidence="3"/>
<proteinExistence type="predicted"/>
<dbReference type="InterPro" id="IPR052608">
    <property type="entry name" value="U-box_domain_protein"/>
</dbReference>
<evidence type="ECO:0000256" key="2">
    <source>
        <dbReference type="ARBA" id="ARBA00004906"/>
    </source>
</evidence>
<dbReference type="Gene3D" id="3.30.40.10">
    <property type="entry name" value="Zinc/RING finger domain, C3HC4 (zinc finger)"/>
    <property type="match status" value="1"/>
</dbReference>
<dbReference type="InterPro" id="IPR003613">
    <property type="entry name" value="Ubox_domain"/>
</dbReference>
<dbReference type="OMA" id="EPRIIPR"/>
<dbReference type="Gene3D" id="1.25.10.10">
    <property type="entry name" value="Leucine-rich Repeat Variant"/>
    <property type="match status" value="1"/>
</dbReference>
<reference evidence="7 8" key="1">
    <citation type="journal article" date="2021" name="Nat. Plants">
        <title>The Taxus genome provides insights into paclitaxel biosynthesis.</title>
        <authorList>
            <person name="Xiong X."/>
            <person name="Gou J."/>
            <person name="Liao Q."/>
            <person name="Li Y."/>
            <person name="Zhou Q."/>
            <person name="Bi G."/>
            <person name="Li C."/>
            <person name="Du R."/>
            <person name="Wang X."/>
            <person name="Sun T."/>
            <person name="Guo L."/>
            <person name="Liang H."/>
            <person name="Lu P."/>
            <person name="Wu Y."/>
            <person name="Zhang Z."/>
            <person name="Ro D.K."/>
            <person name="Shang Y."/>
            <person name="Huang S."/>
            <person name="Yan J."/>
        </authorList>
    </citation>
    <scope>NUCLEOTIDE SEQUENCE [LARGE SCALE GENOMIC DNA]</scope>
    <source>
        <strain evidence="7">Ta-2019</strain>
    </source>
</reference>
<dbReference type="InterPro" id="IPR013083">
    <property type="entry name" value="Znf_RING/FYVE/PHD"/>
</dbReference>
<dbReference type="AlphaFoldDB" id="A0AA38L9Y9"/>
<protein>
    <recommendedName>
        <fullName evidence="3">RING-type E3 ubiquitin transferase</fullName>
        <ecNumber evidence="3">2.3.2.27</ecNumber>
    </recommendedName>
</protein>
<comment type="pathway">
    <text evidence="2">Protein modification; protein ubiquitination.</text>
</comment>
<dbReference type="Proteomes" id="UP000824469">
    <property type="component" value="Unassembled WGS sequence"/>
</dbReference>
<dbReference type="PROSITE" id="PS51698">
    <property type="entry name" value="U_BOX"/>
    <property type="match status" value="1"/>
</dbReference>
<accession>A0AA38L9Y9</accession>
<evidence type="ECO:0000313" key="7">
    <source>
        <dbReference type="EMBL" id="KAH9317358.1"/>
    </source>
</evidence>
<evidence type="ECO:0000256" key="4">
    <source>
        <dbReference type="ARBA" id="ARBA00022679"/>
    </source>
</evidence>
<evidence type="ECO:0000259" key="6">
    <source>
        <dbReference type="PROSITE" id="PS51698"/>
    </source>
</evidence>
<feature type="coiled-coil region" evidence="5">
    <location>
        <begin position="198"/>
        <end position="256"/>
    </location>
</feature>
<evidence type="ECO:0000256" key="1">
    <source>
        <dbReference type="ARBA" id="ARBA00000900"/>
    </source>
</evidence>
<evidence type="ECO:0000256" key="5">
    <source>
        <dbReference type="SAM" id="Coils"/>
    </source>
</evidence>
<dbReference type="SUPFAM" id="SSF48371">
    <property type="entry name" value="ARM repeat"/>
    <property type="match status" value="1"/>
</dbReference>
<evidence type="ECO:0000313" key="8">
    <source>
        <dbReference type="Proteomes" id="UP000824469"/>
    </source>
</evidence>
<keyword evidence="4" id="KW-0808">Transferase</keyword>
<dbReference type="CDD" id="cd16655">
    <property type="entry name" value="RING-Ubox_WDSUB1-like"/>
    <property type="match status" value="1"/>
</dbReference>
<gene>
    <name evidence="7" type="ORF">KI387_019127</name>
</gene>
<keyword evidence="5" id="KW-0175">Coiled coil</keyword>
<dbReference type="PANTHER" id="PTHR45958:SF15">
    <property type="entry name" value="RING-TYPE E3 UBIQUITIN TRANSFERASE"/>
    <property type="match status" value="1"/>
</dbReference>
<dbReference type="InterPro" id="IPR011989">
    <property type="entry name" value="ARM-like"/>
</dbReference>
<feature type="domain" description="U-box" evidence="6">
    <location>
        <begin position="261"/>
        <end position="335"/>
    </location>
</feature>
<organism evidence="7 8">
    <name type="scientific">Taxus chinensis</name>
    <name type="common">Chinese yew</name>
    <name type="synonym">Taxus wallichiana var. chinensis</name>
    <dbReference type="NCBI Taxonomy" id="29808"/>
    <lineage>
        <taxon>Eukaryota</taxon>
        <taxon>Viridiplantae</taxon>
        <taxon>Streptophyta</taxon>
        <taxon>Embryophyta</taxon>
        <taxon>Tracheophyta</taxon>
        <taxon>Spermatophyta</taxon>
        <taxon>Pinopsida</taxon>
        <taxon>Pinidae</taxon>
        <taxon>Conifers II</taxon>
        <taxon>Cupressales</taxon>
        <taxon>Taxaceae</taxon>
        <taxon>Taxus</taxon>
    </lineage>
</organism>